<dbReference type="Pfam" id="PF13404">
    <property type="entry name" value="HTH_AsnC-type"/>
    <property type="match status" value="2"/>
</dbReference>
<comment type="caution">
    <text evidence="6">The sequence shown here is derived from an EMBL/GenBank/DDBJ whole genome shotgun (WGS) entry which is preliminary data.</text>
</comment>
<dbReference type="InterPro" id="IPR019888">
    <property type="entry name" value="Tscrpt_reg_AsnC-like"/>
</dbReference>
<evidence type="ECO:0000256" key="2">
    <source>
        <dbReference type="ARBA" id="ARBA00023125"/>
    </source>
</evidence>
<feature type="domain" description="HTH asnC-type" evidence="5">
    <location>
        <begin position="182"/>
        <end position="214"/>
    </location>
</feature>
<protein>
    <submittedName>
        <fullName evidence="6">Lrp/AsnC family transcriptional regulator</fullName>
    </submittedName>
</protein>
<proteinExistence type="predicted"/>
<keyword evidence="7" id="KW-1185">Reference proteome</keyword>
<dbReference type="Proteomes" id="UP001612741">
    <property type="component" value="Unassembled WGS sequence"/>
</dbReference>
<dbReference type="Gene3D" id="1.10.10.10">
    <property type="entry name" value="Winged helix-like DNA-binding domain superfamily/Winged helix DNA-binding domain"/>
    <property type="match status" value="2"/>
</dbReference>
<dbReference type="SMART" id="SM00344">
    <property type="entry name" value="HTH_ASNC"/>
    <property type="match status" value="2"/>
</dbReference>
<dbReference type="PANTHER" id="PTHR30154">
    <property type="entry name" value="LEUCINE-RESPONSIVE REGULATORY PROTEIN"/>
    <property type="match status" value="1"/>
</dbReference>
<reference evidence="6 7" key="1">
    <citation type="submission" date="2024-10" db="EMBL/GenBank/DDBJ databases">
        <title>The Natural Products Discovery Center: Release of the First 8490 Sequenced Strains for Exploring Actinobacteria Biosynthetic Diversity.</title>
        <authorList>
            <person name="Kalkreuter E."/>
            <person name="Kautsar S.A."/>
            <person name="Yang D."/>
            <person name="Bader C.D."/>
            <person name="Teijaro C.N."/>
            <person name="Fluegel L."/>
            <person name="Davis C.M."/>
            <person name="Simpson J.R."/>
            <person name="Lauterbach L."/>
            <person name="Steele A.D."/>
            <person name="Gui C."/>
            <person name="Meng S."/>
            <person name="Li G."/>
            <person name="Viehrig K."/>
            <person name="Ye F."/>
            <person name="Su P."/>
            <person name="Kiefer A.F."/>
            <person name="Nichols A."/>
            <person name="Cepeda A.J."/>
            <person name="Yan W."/>
            <person name="Fan B."/>
            <person name="Jiang Y."/>
            <person name="Adhikari A."/>
            <person name="Zheng C.-J."/>
            <person name="Schuster L."/>
            <person name="Cowan T.M."/>
            <person name="Smanski M.J."/>
            <person name="Chevrette M.G."/>
            <person name="De Carvalho L.P.S."/>
            <person name="Shen B."/>
        </authorList>
    </citation>
    <scope>NUCLEOTIDE SEQUENCE [LARGE SCALE GENOMIC DNA]</scope>
    <source>
        <strain evidence="6 7">NPDC050545</strain>
    </source>
</reference>
<dbReference type="SUPFAM" id="SSF46785">
    <property type="entry name" value="Winged helix' DNA-binding domain"/>
    <property type="match status" value="1"/>
</dbReference>
<dbReference type="SUPFAM" id="SSF54909">
    <property type="entry name" value="Dimeric alpha+beta barrel"/>
    <property type="match status" value="1"/>
</dbReference>
<dbReference type="InterPro" id="IPR036390">
    <property type="entry name" value="WH_DNA-bd_sf"/>
</dbReference>
<dbReference type="PRINTS" id="PR00033">
    <property type="entry name" value="HTHASNC"/>
</dbReference>
<evidence type="ECO:0000259" key="4">
    <source>
        <dbReference type="Pfam" id="PF01037"/>
    </source>
</evidence>
<feature type="domain" description="Transcription regulator AsnC/Lrp ligand binding" evidence="4">
    <location>
        <begin position="243"/>
        <end position="312"/>
    </location>
</feature>
<keyword evidence="3" id="KW-0804">Transcription</keyword>
<dbReference type="RefSeq" id="WP_397089490.1">
    <property type="nucleotide sequence ID" value="NZ_JBITGY010000012.1"/>
</dbReference>
<dbReference type="PANTHER" id="PTHR30154:SF34">
    <property type="entry name" value="TRANSCRIPTIONAL REGULATOR AZLB"/>
    <property type="match status" value="1"/>
</dbReference>
<evidence type="ECO:0000256" key="1">
    <source>
        <dbReference type="ARBA" id="ARBA00023015"/>
    </source>
</evidence>
<evidence type="ECO:0000256" key="3">
    <source>
        <dbReference type="ARBA" id="ARBA00023163"/>
    </source>
</evidence>
<gene>
    <name evidence="6" type="ORF">ACIBG2_40555</name>
</gene>
<dbReference type="EMBL" id="JBITGY010000012">
    <property type="protein sequence ID" value="MFI6503733.1"/>
    <property type="molecule type" value="Genomic_DNA"/>
</dbReference>
<evidence type="ECO:0000313" key="7">
    <source>
        <dbReference type="Proteomes" id="UP001612741"/>
    </source>
</evidence>
<dbReference type="InterPro" id="IPR000485">
    <property type="entry name" value="AsnC-type_HTH_dom"/>
</dbReference>
<dbReference type="InterPro" id="IPR036388">
    <property type="entry name" value="WH-like_DNA-bd_sf"/>
</dbReference>
<accession>A0ABW7Z8F9</accession>
<keyword evidence="2" id="KW-0238">DNA-binding</keyword>
<dbReference type="Pfam" id="PF01037">
    <property type="entry name" value="AsnC_trans_reg"/>
    <property type="match status" value="1"/>
</dbReference>
<name>A0ABW7Z8F9_9ACTN</name>
<evidence type="ECO:0000313" key="6">
    <source>
        <dbReference type="EMBL" id="MFI6503733.1"/>
    </source>
</evidence>
<feature type="domain" description="HTH asnC-type" evidence="5">
    <location>
        <begin position="6"/>
        <end position="46"/>
    </location>
</feature>
<sequence>MDRLSLDGLDRAIVCALQVDARVTWGRLADVLGASERTIARRVHRLTAPGVLRIVGVASPYFAGYATPLIVRARCAAGAVPSVLGNLARRNDTLWVDLLVGGLDICFVTFAGSRESRNAFLFKELPGIDHLTDVSVYTMLHNFSDAEIWHGGHLTAGQYAALRAGVPQGEPPHGRDLTADERALLSVLARDGRAGYGELGSAIHASESTARRRFLGLVEERAVGFHTEIELSLLGFHAEVMLWISVRPAALDRVGRALAAQPNVRFAAATTGPVNLVASVCARDLPELYDFLVDVAGGLPEVDRIETTPIVRTVKRSGVLRR</sequence>
<evidence type="ECO:0000259" key="5">
    <source>
        <dbReference type="Pfam" id="PF13404"/>
    </source>
</evidence>
<dbReference type="InterPro" id="IPR019887">
    <property type="entry name" value="Tscrpt_reg_AsnC/Lrp_C"/>
</dbReference>
<dbReference type="InterPro" id="IPR011008">
    <property type="entry name" value="Dimeric_a/b-barrel"/>
</dbReference>
<keyword evidence="1" id="KW-0805">Transcription regulation</keyword>
<organism evidence="6 7">
    <name type="scientific">Nonomuraea typhae</name>
    <dbReference type="NCBI Taxonomy" id="2603600"/>
    <lineage>
        <taxon>Bacteria</taxon>
        <taxon>Bacillati</taxon>
        <taxon>Actinomycetota</taxon>
        <taxon>Actinomycetes</taxon>
        <taxon>Streptosporangiales</taxon>
        <taxon>Streptosporangiaceae</taxon>
        <taxon>Nonomuraea</taxon>
    </lineage>
</organism>
<dbReference type="Gene3D" id="3.30.70.920">
    <property type="match status" value="1"/>
</dbReference>